<evidence type="ECO:0000256" key="7">
    <source>
        <dbReference type="ARBA" id="ARBA00023136"/>
    </source>
</evidence>
<evidence type="ECO:0000256" key="5">
    <source>
        <dbReference type="ARBA" id="ARBA00022692"/>
    </source>
</evidence>
<gene>
    <name evidence="9" type="ORF">C7383_104147</name>
</gene>
<organism evidence="9 10">
    <name type="scientific">Murimonas intestini</name>
    <dbReference type="NCBI Taxonomy" id="1337051"/>
    <lineage>
        <taxon>Bacteria</taxon>
        <taxon>Bacillati</taxon>
        <taxon>Bacillota</taxon>
        <taxon>Clostridia</taxon>
        <taxon>Lachnospirales</taxon>
        <taxon>Lachnospiraceae</taxon>
        <taxon>Murimonas</taxon>
    </lineage>
</organism>
<dbReference type="AlphaFoldDB" id="A0AB73T5L8"/>
<keyword evidence="5 8" id="KW-0812">Transmembrane</keyword>
<feature type="transmembrane region" description="Helical" evidence="8">
    <location>
        <begin position="36"/>
        <end position="53"/>
    </location>
</feature>
<feature type="transmembrane region" description="Helical" evidence="8">
    <location>
        <begin position="6"/>
        <end position="24"/>
    </location>
</feature>
<evidence type="ECO:0000313" key="10">
    <source>
        <dbReference type="Proteomes" id="UP000245412"/>
    </source>
</evidence>
<dbReference type="InterPro" id="IPR004776">
    <property type="entry name" value="Mem_transp_PIN-like"/>
</dbReference>
<evidence type="ECO:0000256" key="4">
    <source>
        <dbReference type="ARBA" id="ARBA00022475"/>
    </source>
</evidence>
<feature type="transmembrane region" description="Helical" evidence="8">
    <location>
        <begin position="159"/>
        <end position="179"/>
    </location>
</feature>
<dbReference type="Gene3D" id="1.20.1530.20">
    <property type="match status" value="2"/>
</dbReference>
<evidence type="ECO:0008006" key="11">
    <source>
        <dbReference type="Google" id="ProtNLM"/>
    </source>
</evidence>
<evidence type="ECO:0000256" key="6">
    <source>
        <dbReference type="ARBA" id="ARBA00022989"/>
    </source>
</evidence>
<dbReference type="GO" id="GO:0055085">
    <property type="term" value="P:transmembrane transport"/>
    <property type="evidence" value="ECO:0007669"/>
    <property type="project" value="InterPro"/>
</dbReference>
<comment type="similarity">
    <text evidence="2">Belongs to the auxin efflux carrier (TC 2.A.69) family.</text>
</comment>
<keyword evidence="6 8" id="KW-1133">Transmembrane helix</keyword>
<feature type="transmembrane region" description="Helical" evidence="8">
    <location>
        <begin position="191"/>
        <end position="215"/>
    </location>
</feature>
<feature type="transmembrane region" description="Helical" evidence="8">
    <location>
        <begin position="65"/>
        <end position="86"/>
    </location>
</feature>
<evidence type="ECO:0000256" key="8">
    <source>
        <dbReference type="SAM" id="Phobius"/>
    </source>
</evidence>
<feature type="transmembrane region" description="Helical" evidence="8">
    <location>
        <begin position="252"/>
        <end position="272"/>
    </location>
</feature>
<feature type="transmembrane region" description="Helical" evidence="8">
    <location>
        <begin position="126"/>
        <end position="147"/>
    </location>
</feature>
<dbReference type="EMBL" id="QGGY01000004">
    <property type="protein sequence ID" value="PWJ76701.1"/>
    <property type="molecule type" value="Genomic_DNA"/>
</dbReference>
<dbReference type="InterPro" id="IPR038770">
    <property type="entry name" value="Na+/solute_symporter_sf"/>
</dbReference>
<feature type="transmembrane region" description="Helical" evidence="8">
    <location>
        <begin position="284"/>
        <end position="305"/>
    </location>
</feature>
<evidence type="ECO:0000256" key="2">
    <source>
        <dbReference type="ARBA" id="ARBA00010145"/>
    </source>
</evidence>
<sequence>MWNSLAETMLKLFLAMAVGFFCNKKGMLDTASNKKLSGLIVTVTCPALILASVQNVDAAQKGQVILLIFFGLAMYMGLVLLSWVMCRVMRIPAEKRSVCQVLLIFANSSFMGLPVAQSLFGDQAVFFTSMLHLGFNLYMYTLGIHLLMKGSGRTGKSDWKSMVNAGTISGILALVLFFTGWEIPPIVHEGIAFVGNLTPALSMIVLGSMLAEYPVRELFTDKQMYKISLLKLIVFPVLIWLAGRLLFPDAQIQGVILVSTAMPSAALCVMMANKCGSGEETAAAGVFLTTILSIVTFPLLCGILLL</sequence>
<dbReference type="PANTHER" id="PTHR36838">
    <property type="entry name" value="AUXIN EFFLUX CARRIER FAMILY PROTEIN"/>
    <property type="match status" value="1"/>
</dbReference>
<keyword evidence="4" id="KW-1003">Cell membrane</keyword>
<evidence type="ECO:0000256" key="1">
    <source>
        <dbReference type="ARBA" id="ARBA00004651"/>
    </source>
</evidence>
<keyword evidence="7 8" id="KW-0472">Membrane</keyword>
<evidence type="ECO:0000256" key="3">
    <source>
        <dbReference type="ARBA" id="ARBA00022448"/>
    </source>
</evidence>
<name>A0AB73T5L8_9FIRM</name>
<evidence type="ECO:0000313" key="9">
    <source>
        <dbReference type="EMBL" id="PWJ76701.1"/>
    </source>
</evidence>
<feature type="transmembrane region" description="Helical" evidence="8">
    <location>
        <begin position="98"/>
        <end position="120"/>
    </location>
</feature>
<feature type="transmembrane region" description="Helical" evidence="8">
    <location>
        <begin position="227"/>
        <end position="246"/>
    </location>
</feature>
<dbReference type="Proteomes" id="UP000245412">
    <property type="component" value="Unassembled WGS sequence"/>
</dbReference>
<dbReference type="GO" id="GO:0005886">
    <property type="term" value="C:plasma membrane"/>
    <property type="evidence" value="ECO:0007669"/>
    <property type="project" value="UniProtKB-SubCell"/>
</dbReference>
<protein>
    <recommendedName>
        <fullName evidence="11">AEC family transporter</fullName>
    </recommendedName>
</protein>
<reference evidence="9 10" key="1">
    <citation type="submission" date="2018-05" db="EMBL/GenBank/DDBJ databases">
        <authorList>
            <person name="Goeker M."/>
            <person name="Huntemann M."/>
            <person name="Clum A."/>
            <person name="Pillay M."/>
            <person name="Palaniappan K."/>
            <person name="Varghese N."/>
            <person name="Mikhailova N."/>
            <person name="Stamatis D."/>
            <person name="Reddy T."/>
            <person name="Daum C."/>
            <person name="Shapiro N."/>
            <person name="Ivanova N."/>
            <person name="Kyrpides N."/>
            <person name="Woyke T."/>
        </authorList>
    </citation>
    <scope>NUCLEOTIDE SEQUENCE [LARGE SCALE GENOMIC DNA]</scope>
    <source>
        <strain evidence="9 10">DSM 26524</strain>
    </source>
</reference>
<dbReference type="PANTHER" id="PTHR36838:SF1">
    <property type="entry name" value="SLR1864 PROTEIN"/>
    <property type="match status" value="1"/>
</dbReference>
<proteinExistence type="inferred from homology"/>
<keyword evidence="10" id="KW-1185">Reference proteome</keyword>
<comment type="subcellular location">
    <subcellularLocation>
        <location evidence="1">Cell membrane</location>
        <topology evidence="1">Multi-pass membrane protein</topology>
    </subcellularLocation>
</comment>
<keyword evidence="3" id="KW-0813">Transport</keyword>
<comment type="caution">
    <text evidence="9">The sequence shown here is derived from an EMBL/GenBank/DDBJ whole genome shotgun (WGS) entry which is preliminary data.</text>
</comment>
<dbReference type="Pfam" id="PF03547">
    <property type="entry name" value="Mem_trans"/>
    <property type="match status" value="1"/>
</dbReference>
<accession>A0AB73T5L8</accession>